<dbReference type="PANTHER" id="PTHR23111:SF28">
    <property type="entry name" value="TESTIS-EXPRESSED PROTEIN 13D"/>
    <property type="match status" value="1"/>
</dbReference>
<name>A0A9B0WNC0_CHRAS</name>
<feature type="compositionally biased region" description="Polar residues" evidence="6">
    <location>
        <begin position="376"/>
        <end position="389"/>
    </location>
</feature>
<evidence type="ECO:0000256" key="3">
    <source>
        <dbReference type="ARBA" id="ARBA00022771"/>
    </source>
</evidence>
<evidence type="ECO:0000313" key="8">
    <source>
        <dbReference type="Proteomes" id="UP000504623"/>
    </source>
</evidence>
<dbReference type="PANTHER" id="PTHR23111">
    <property type="entry name" value="ZINC FINGER PROTEIN"/>
    <property type="match status" value="1"/>
</dbReference>
<protein>
    <submittedName>
        <fullName evidence="9">Testis-expressed sequence 13A protein-like</fullName>
    </submittedName>
</protein>
<reference evidence="9" key="1">
    <citation type="submission" date="2025-08" db="UniProtKB">
        <authorList>
            <consortium name="RefSeq"/>
        </authorList>
    </citation>
    <scope>IDENTIFICATION</scope>
    <source>
        <tissue evidence="9">Spleen</tissue>
    </source>
</reference>
<dbReference type="GO" id="GO:0003729">
    <property type="term" value="F:mRNA binding"/>
    <property type="evidence" value="ECO:0007669"/>
    <property type="project" value="TreeGrafter"/>
</dbReference>
<dbReference type="GO" id="GO:0008270">
    <property type="term" value="F:zinc ion binding"/>
    <property type="evidence" value="ECO:0007669"/>
    <property type="project" value="UniProtKB-KW"/>
</dbReference>
<gene>
    <name evidence="9" type="primary">LOC102823452</name>
</gene>
<dbReference type="InterPro" id="IPR049367">
    <property type="entry name" value="TX13C/D_rpt"/>
</dbReference>
<keyword evidence="8" id="KW-1185">Reference proteome</keyword>
<accession>A0A9B0WNC0</accession>
<dbReference type="RefSeq" id="XP_006862938.1">
    <property type="nucleotide sequence ID" value="XM_006862876.1"/>
</dbReference>
<evidence type="ECO:0000256" key="5">
    <source>
        <dbReference type="SAM" id="Coils"/>
    </source>
</evidence>
<dbReference type="Proteomes" id="UP000504623">
    <property type="component" value="Unplaced"/>
</dbReference>
<dbReference type="PROSITE" id="PS01358">
    <property type="entry name" value="ZF_RANBP2_1"/>
    <property type="match status" value="1"/>
</dbReference>
<dbReference type="Pfam" id="PF20868">
    <property type="entry name" value="TX13_rpt"/>
    <property type="match status" value="1"/>
</dbReference>
<evidence type="ECO:0000256" key="4">
    <source>
        <dbReference type="ARBA" id="ARBA00022833"/>
    </source>
</evidence>
<evidence type="ECO:0000313" key="9">
    <source>
        <dbReference type="RefSeq" id="XP_006862938.1"/>
    </source>
</evidence>
<feature type="coiled-coil region" evidence="5">
    <location>
        <begin position="97"/>
        <end position="135"/>
    </location>
</feature>
<keyword evidence="4" id="KW-0862">Zinc</keyword>
<keyword evidence="3" id="KW-0863">Zinc-finger</keyword>
<keyword evidence="5" id="KW-0175">Coiled coil</keyword>
<comment type="similarity">
    <text evidence="1">Belongs to the TEX13 family.</text>
</comment>
<organism evidence="8 9">
    <name type="scientific">Chrysochloris asiatica</name>
    <name type="common">Cape golden mole</name>
    <dbReference type="NCBI Taxonomy" id="185453"/>
    <lineage>
        <taxon>Eukaryota</taxon>
        <taxon>Metazoa</taxon>
        <taxon>Chordata</taxon>
        <taxon>Craniata</taxon>
        <taxon>Vertebrata</taxon>
        <taxon>Euteleostomi</taxon>
        <taxon>Mammalia</taxon>
        <taxon>Eutheria</taxon>
        <taxon>Afrotheria</taxon>
        <taxon>Chrysochloridae</taxon>
        <taxon>Chrysochlorinae</taxon>
        <taxon>Chrysochloris</taxon>
    </lineage>
</organism>
<keyword evidence="2" id="KW-0479">Metal-binding</keyword>
<evidence type="ECO:0000256" key="6">
    <source>
        <dbReference type="SAM" id="MobiDB-lite"/>
    </source>
</evidence>
<feature type="domain" description="RanBP2-type" evidence="7">
    <location>
        <begin position="392"/>
        <end position="411"/>
    </location>
</feature>
<evidence type="ECO:0000256" key="1">
    <source>
        <dbReference type="ARBA" id="ARBA00008287"/>
    </source>
</evidence>
<dbReference type="Pfam" id="PF15186">
    <property type="entry name" value="TEX13"/>
    <property type="match status" value="1"/>
</dbReference>
<proteinExistence type="inferred from homology"/>
<dbReference type="AlphaFoldDB" id="A0A9B0WNC0"/>
<feature type="region of interest" description="Disordered" evidence="6">
    <location>
        <begin position="303"/>
        <end position="389"/>
    </location>
</feature>
<dbReference type="OrthoDB" id="9527063at2759"/>
<dbReference type="GeneID" id="102823452"/>
<dbReference type="InterPro" id="IPR028193">
    <property type="entry name" value="TEX13A-D_N"/>
</dbReference>
<feature type="compositionally biased region" description="Basic and acidic residues" evidence="6">
    <location>
        <begin position="330"/>
        <end position="357"/>
    </location>
</feature>
<evidence type="ECO:0000259" key="7">
    <source>
        <dbReference type="PROSITE" id="PS01358"/>
    </source>
</evidence>
<dbReference type="InterPro" id="IPR001876">
    <property type="entry name" value="Znf_RanBP2"/>
</dbReference>
<evidence type="ECO:0000256" key="2">
    <source>
        <dbReference type="ARBA" id="ARBA00022723"/>
    </source>
</evidence>
<sequence>MAIDFHDRQSGFRHREVIRFINSEIIMNDGGPEFYVAFRSQPWTEVEDRLSTVVVDSQVPRTIKRACAWSALALSVRATARQWEQQARQVLSMQEKMEGQEELSLAKTAELQRLREEHEEAKKRLYSTRAALEQALSKRNILHGQLLQTERSTQGVPLPLDTVPQPQAQPQGAEAWTLNADQYGNTIAMGAQGWLHGESPMVGTAPMAYMPSPPNPFTPVIQHPLPMPGPQPFPFHVPHPVAPVVVTGAESTATPLQMPPQGLYQPHLYALMDFQAHTPPLWNQSYYGQGECLYTPHGTAPLGNSKFNSQEESPKRFQETAPLGNNSSLHQEEGPGRSQKTEPLGDSKSHDVRDSPKKQKPQGQKAEPPNGKKASESQQWEKPAHGSSTAIWKCQSCGWKNFSWRTACYKCKEVYRTDDSGDLDPGQAPH</sequence>